<dbReference type="EMBL" id="JAGRRH010000001">
    <property type="protein sequence ID" value="KAG7374720.1"/>
    <property type="molecule type" value="Genomic_DNA"/>
</dbReference>
<accession>A0A9K3M6I9</accession>
<feature type="compositionally biased region" description="Polar residues" evidence="1">
    <location>
        <begin position="368"/>
        <end position="383"/>
    </location>
</feature>
<name>A0A9K3M6I9_9STRA</name>
<dbReference type="OrthoDB" id="202844at2759"/>
<sequence length="792" mass="90474">MGRRPLISIHNIPDLNGNVLVNVGMTEGREDLENCTSRKCAEGDTLSRVLVESLERGLRKHTSIKKDGEESVCNGITVQWLDCGTASGLLLPVVQLFEGSVVAILPKDDDFLFLEVPGLSVNSIHDARSSSVGYVVFKRNGASMSKFHTWYNNKVLIPYFKEVRKRHGFSTESNFSEPELARVYCDSDMMNRACITSYAKMVRHLKNSIAFAKFGANTTDWTQACDIGSGFRTKKSKSRTTIAESCDEAFMTTFTRILESHYILCSLLLKSLGRKHEAIVDCVATAPRVHSHAWNQEKVQAAFIEVVFLDCVTKTCPDIFQMMSKCGVDFEKNRLRRMNRQMWQQSSVLSFCRQWMVISHQTDVVETSRSSFQDRPSHSSKNLTTTTTTDERPRVTGFLPQTNLTSSTTTSQWAYAYLMAGVDTEHPSYLGIFYNILVSSHILRDSNSTADIVVMVQMSANSTHRRLTPREEDILTRAKIRIYYLDIPPKQSFYTMQMEKFRILEMTEYERVFYLDGDVMPFCSMDYMFELSKTAAATTQHYNKTNTTPTTVLRENIILAWRIEPAHGGAFILAPKKGDYELLQEIIHRQEQQILFRHTFDTTKGWGHVITPPDAWHSTGGREGPNATKWSWHGNFADQGLLYYWTKYFKKEVSIIIGTNVENWSGNKSQVNVGLLKTFGCISSEFTKPFKYASSGFSKLAPYRDFKHFTGRSKPWLVSSGVNMTNTYKFQDIQTAQEYWFYLFRKIQQRYQIQEDSAKLHRVVPTTGFGGYPTIRMVRATARASTFRSELD</sequence>
<dbReference type="PANTHER" id="PTHR11183">
    <property type="entry name" value="GLYCOGENIN SUBFAMILY MEMBER"/>
    <property type="match status" value="1"/>
</dbReference>
<dbReference type="AlphaFoldDB" id="A0A9K3M6I9"/>
<comment type="caution">
    <text evidence="2">The sequence shown here is derived from an EMBL/GenBank/DDBJ whole genome shotgun (WGS) entry which is preliminary data.</text>
</comment>
<protein>
    <submittedName>
        <fullName evidence="2">Uncharacterized protein</fullName>
    </submittedName>
</protein>
<dbReference type="InterPro" id="IPR050587">
    <property type="entry name" value="GNT1/Glycosyltrans_8"/>
</dbReference>
<evidence type="ECO:0000313" key="2">
    <source>
        <dbReference type="EMBL" id="KAG7374720.1"/>
    </source>
</evidence>
<organism evidence="2 3">
    <name type="scientific">Nitzschia inconspicua</name>
    <dbReference type="NCBI Taxonomy" id="303405"/>
    <lineage>
        <taxon>Eukaryota</taxon>
        <taxon>Sar</taxon>
        <taxon>Stramenopiles</taxon>
        <taxon>Ochrophyta</taxon>
        <taxon>Bacillariophyta</taxon>
        <taxon>Bacillariophyceae</taxon>
        <taxon>Bacillariophycidae</taxon>
        <taxon>Bacillariales</taxon>
        <taxon>Bacillariaceae</taxon>
        <taxon>Nitzschia</taxon>
    </lineage>
</organism>
<keyword evidence="3" id="KW-1185">Reference proteome</keyword>
<gene>
    <name evidence="2" type="ORF">IV203_013815</name>
</gene>
<proteinExistence type="predicted"/>
<reference evidence="2" key="2">
    <citation type="submission" date="2021-04" db="EMBL/GenBank/DDBJ databases">
        <authorList>
            <person name="Podell S."/>
        </authorList>
    </citation>
    <scope>NUCLEOTIDE SEQUENCE</scope>
    <source>
        <strain evidence="2">Hildebrandi</strain>
    </source>
</reference>
<evidence type="ECO:0000256" key="1">
    <source>
        <dbReference type="SAM" id="MobiDB-lite"/>
    </source>
</evidence>
<evidence type="ECO:0000313" key="3">
    <source>
        <dbReference type="Proteomes" id="UP000693970"/>
    </source>
</evidence>
<reference evidence="2" key="1">
    <citation type="journal article" date="2021" name="Sci. Rep.">
        <title>Diploid genomic architecture of Nitzschia inconspicua, an elite biomass production diatom.</title>
        <authorList>
            <person name="Oliver A."/>
            <person name="Podell S."/>
            <person name="Pinowska A."/>
            <person name="Traller J.C."/>
            <person name="Smith S.R."/>
            <person name="McClure R."/>
            <person name="Beliaev A."/>
            <person name="Bohutskyi P."/>
            <person name="Hill E.A."/>
            <person name="Rabines A."/>
            <person name="Zheng H."/>
            <person name="Allen L.Z."/>
            <person name="Kuo A."/>
            <person name="Grigoriev I.V."/>
            <person name="Allen A.E."/>
            <person name="Hazlebeck D."/>
            <person name="Allen E.E."/>
        </authorList>
    </citation>
    <scope>NUCLEOTIDE SEQUENCE</scope>
    <source>
        <strain evidence="2">Hildebrandi</strain>
    </source>
</reference>
<dbReference type="Proteomes" id="UP000693970">
    <property type="component" value="Unassembled WGS sequence"/>
</dbReference>
<feature type="region of interest" description="Disordered" evidence="1">
    <location>
        <begin position="368"/>
        <end position="399"/>
    </location>
</feature>